<dbReference type="CDD" id="cd06267">
    <property type="entry name" value="PBP1_LacI_sugar_binding-like"/>
    <property type="match status" value="1"/>
</dbReference>
<evidence type="ECO:0000313" key="7">
    <source>
        <dbReference type="Proteomes" id="UP001589748"/>
    </source>
</evidence>
<dbReference type="PANTHER" id="PTHR30146">
    <property type="entry name" value="LACI-RELATED TRANSCRIPTIONAL REPRESSOR"/>
    <property type="match status" value="1"/>
</dbReference>
<dbReference type="SUPFAM" id="SSF47413">
    <property type="entry name" value="lambda repressor-like DNA-binding domains"/>
    <property type="match status" value="1"/>
</dbReference>
<dbReference type="EMBL" id="JBHMDM010000004">
    <property type="protein sequence ID" value="MFB9377127.1"/>
    <property type="molecule type" value="Genomic_DNA"/>
</dbReference>
<gene>
    <name evidence="6" type="ORF">ACFFVI_09100</name>
</gene>
<keyword evidence="2 6" id="KW-0238">DNA-binding</keyword>
<organism evidence="6 7">
    <name type="scientific">Kineococcus gynurae</name>
    <dbReference type="NCBI Taxonomy" id="452979"/>
    <lineage>
        <taxon>Bacteria</taxon>
        <taxon>Bacillati</taxon>
        <taxon>Actinomycetota</taxon>
        <taxon>Actinomycetes</taxon>
        <taxon>Kineosporiales</taxon>
        <taxon>Kineosporiaceae</taxon>
        <taxon>Kineococcus</taxon>
    </lineage>
</organism>
<evidence type="ECO:0000256" key="1">
    <source>
        <dbReference type="ARBA" id="ARBA00023015"/>
    </source>
</evidence>
<dbReference type="PANTHER" id="PTHR30146:SF138">
    <property type="entry name" value="TRANSCRIPTIONAL REGULATORY PROTEIN"/>
    <property type="match status" value="1"/>
</dbReference>
<protein>
    <submittedName>
        <fullName evidence="6">LacI family DNA-binding transcriptional regulator</fullName>
    </submittedName>
</protein>
<comment type="caution">
    <text evidence="6">The sequence shown here is derived from an EMBL/GenBank/DDBJ whole genome shotgun (WGS) entry which is preliminary data.</text>
</comment>
<evidence type="ECO:0000256" key="2">
    <source>
        <dbReference type="ARBA" id="ARBA00023125"/>
    </source>
</evidence>
<dbReference type="InterPro" id="IPR000843">
    <property type="entry name" value="HTH_LacI"/>
</dbReference>
<dbReference type="SMART" id="SM00354">
    <property type="entry name" value="HTH_LACI"/>
    <property type="match status" value="1"/>
</dbReference>
<dbReference type="PROSITE" id="PS50932">
    <property type="entry name" value="HTH_LACI_2"/>
    <property type="match status" value="1"/>
</dbReference>
<accession>A0ABV5LST5</accession>
<dbReference type="RefSeq" id="WP_380135081.1">
    <property type="nucleotide sequence ID" value="NZ_JBHLUI010000003.1"/>
</dbReference>
<name>A0ABV5LST5_9ACTN</name>
<reference evidence="6 7" key="1">
    <citation type="submission" date="2024-09" db="EMBL/GenBank/DDBJ databases">
        <authorList>
            <person name="Sun Q."/>
            <person name="Mori K."/>
        </authorList>
    </citation>
    <scope>NUCLEOTIDE SEQUENCE [LARGE SCALE GENOMIC DNA]</scope>
    <source>
        <strain evidence="6 7">TISTR 1856</strain>
    </source>
</reference>
<keyword evidence="3" id="KW-0804">Transcription</keyword>
<dbReference type="Pfam" id="PF13377">
    <property type="entry name" value="Peripla_BP_3"/>
    <property type="match status" value="1"/>
</dbReference>
<evidence type="ECO:0000259" key="5">
    <source>
        <dbReference type="PROSITE" id="PS50932"/>
    </source>
</evidence>
<keyword evidence="1" id="KW-0805">Transcription regulation</keyword>
<proteinExistence type="predicted"/>
<dbReference type="Gene3D" id="3.40.50.2300">
    <property type="match status" value="2"/>
</dbReference>
<evidence type="ECO:0000313" key="6">
    <source>
        <dbReference type="EMBL" id="MFB9377127.1"/>
    </source>
</evidence>
<keyword evidence="7" id="KW-1185">Reference proteome</keyword>
<dbReference type="SUPFAM" id="SSF53822">
    <property type="entry name" value="Periplasmic binding protein-like I"/>
    <property type="match status" value="1"/>
</dbReference>
<dbReference type="GO" id="GO:0003677">
    <property type="term" value="F:DNA binding"/>
    <property type="evidence" value="ECO:0007669"/>
    <property type="project" value="UniProtKB-KW"/>
</dbReference>
<sequence length="361" mass="38351">MARESDDVTAVLRTSAPTYKDIARITGLSLATISKHFNGGSVREPNRVAIEDAVDRLGYRVNEAARSLRTRRSRAVGVYLPELGGDFHFAVIAGVESALREDGAGVIVSSGGTGPDGEHPLDALLSRQVDAVIAVPGPQDGAALARVVATGTPLVLVDRLVDGVDVDAVVLDNQRAAVQAVQHLLDLGHTRVGLVCGPREVWTMRERLMGYRAALGAAHLPTDDRDIEAVPLTVEDGRSAARRILDRPDRPSAIVCVNERLVLGALVAARELGFSVPQDLSVVGFDGPEVALAMNPPLTVVVQPTATIAERAARLLHARFVDPTATTRPQIFVMPSTLVPGGSTGVPKPDREKIPRVQHPI</sequence>
<dbReference type="InterPro" id="IPR028082">
    <property type="entry name" value="Peripla_BP_I"/>
</dbReference>
<dbReference type="InterPro" id="IPR010982">
    <property type="entry name" value="Lambda_DNA-bd_dom_sf"/>
</dbReference>
<dbReference type="InterPro" id="IPR046335">
    <property type="entry name" value="LacI/GalR-like_sensor"/>
</dbReference>
<dbReference type="Proteomes" id="UP001589748">
    <property type="component" value="Unassembled WGS sequence"/>
</dbReference>
<feature type="region of interest" description="Disordered" evidence="4">
    <location>
        <begin position="342"/>
        <end position="361"/>
    </location>
</feature>
<evidence type="ECO:0000256" key="4">
    <source>
        <dbReference type="SAM" id="MobiDB-lite"/>
    </source>
</evidence>
<evidence type="ECO:0000256" key="3">
    <source>
        <dbReference type="ARBA" id="ARBA00023163"/>
    </source>
</evidence>
<dbReference type="Gene3D" id="1.10.260.40">
    <property type="entry name" value="lambda repressor-like DNA-binding domains"/>
    <property type="match status" value="1"/>
</dbReference>
<feature type="domain" description="HTH lacI-type" evidence="5">
    <location>
        <begin position="17"/>
        <end position="70"/>
    </location>
</feature>